<proteinExistence type="predicted"/>
<sequence>TEELEEYLLVVEIPGKRLAKIKFIRVLAPITIQQILKKLPAPTRIIKFGKKLLMNLPLRVKIEKPSKKVEGGDVAYWPMSQALCIYLEETETPSPVVIVGKVVEGLEILREIPSGTGVTIRKVNGA</sequence>
<feature type="non-terminal residue" evidence="2">
    <location>
        <position position="1"/>
    </location>
</feature>
<reference evidence="2 3" key="1">
    <citation type="submission" date="2018-06" db="EMBL/GenBank/DDBJ databases">
        <title>Extensive metabolic versatility and redundancy in microbially diverse, dynamic hydrothermal sediments.</title>
        <authorList>
            <person name="Dombrowski N."/>
            <person name="Teske A."/>
            <person name="Baker B.J."/>
        </authorList>
    </citation>
    <scope>NUCLEOTIDE SEQUENCE [LARGE SCALE GENOMIC DNA]</scope>
    <source>
        <strain evidence="2">B20_G2</strain>
    </source>
</reference>
<dbReference type="Proteomes" id="UP000269499">
    <property type="component" value="Unassembled WGS sequence"/>
</dbReference>
<dbReference type="Pfam" id="PF04126">
    <property type="entry name" value="Cyclophil_like"/>
    <property type="match status" value="1"/>
</dbReference>
<evidence type="ECO:0000313" key="2">
    <source>
        <dbReference type="EMBL" id="RLE52150.1"/>
    </source>
</evidence>
<evidence type="ECO:0000313" key="3">
    <source>
        <dbReference type="Proteomes" id="UP000269499"/>
    </source>
</evidence>
<dbReference type="AlphaFoldDB" id="A0A497EZK3"/>
<organism evidence="2 3">
    <name type="scientific">Thermoproteota archaeon</name>
    <dbReference type="NCBI Taxonomy" id="2056631"/>
    <lineage>
        <taxon>Archaea</taxon>
        <taxon>Thermoproteota</taxon>
    </lineage>
</organism>
<name>A0A497EZK3_9CREN</name>
<dbReference type="InterPro" id="IPR025658">
    <property type="entry name" value="Cyclophilin_TM1367"/>
</dbReference>
<evidence type="ECO:0000259" key="1">
    <source>
        <dbReference type="Pfam" id="PF04126"/>
    </source>
</evidence>
<feature type="domain" description="Cyclophilin TM1367-like" evidence="1">
    <location>
        <begin position="29"/>
        <end position="121"/>
    </location>
</feature>
<dbReference type="SUPFAM" id="SSF50891">
    <property type="entry name" value="Cyclophilin-like"/>
    <property type="match status" value="1"/>
</dbReference>
<dbReference type="InterPro" id="IPR029000">
    <property type="entry name" value="Cyclophilin-like_dom_sf"/>
</dbReference>
<accession>A0A497EZK3</accession>
<comment type="caution">
    <text evidence="2">The sequence shown here is derived from an EMBL/GenBank/DDBJ whole genome shotgun (WGS) entry which is preliminary data.</text>
</comment>
<gene>
    <name evidence="2" type="ORF">DRJ26_05010</name>
</gene>
<dbReference type="Gene3D" id="2.40.100.20">
    <property type="match status" value="1"/>
</dbReference>
<dbReference type="EMBL" id="QMRA01000130">
    <property type="protein sequence ID" value="RLE52150.1"/>
    <property type="molecule type" value="Genomic_DNA"/>
</dbReference>
<protein>
    <recommendedName>
        <fullName evidence="1">Cyclophilin TM1367-like domain-containing protein</fullName>
    </recommendedName>
</protein>